<dbReference type="Gene3D" id="3.40.140.120">
    <property type="match status" value="1"/>
</dbReference>
<dbReference type="NCBIfam" id="TIGR01537">
    <property type="entry name" value="portal_HK97"/>
    <property type="match status" value="1"/>
</dbReference>
<gene>
    <name evidence="1" type="ORF">SAMN05192533_102278</name>
</gene>
<reference evidence="2" key="1">
    <citation type="submission" date="2016-10" db="EMBL/GenBank/DDBJ databases">
        <authorList>
            <person name="Varghese N."/>
            <person name="Submissions S."/>
        </authorList>
    </citation>
    <scope>NUCLEOTIDE SEQUENCE [LARGE SCALE GENOMIC DNA]</scope>
    <source>
        <strain evidence="2">B48,IBRC-M 10115,DSM 25386,CECT 8001</strain>
    </source>
</reference>
<dbReference type="RefSeq" id="WP_090741389.1">
    <property type="nucleotide sequence ID" value="NZ_FOBW01000002.1"/>
</dbReference>
<organism evidence="1 2">
    <name type="scientific">Mesobacillus persicus</name>
    <dbReference type="NCBI Taxonomy" id="930146"/>
    <lineage>
        <taxon>Bacteria</taxon>
        <taxon>Bacillati</taxon>
        <taxon>Bacillota</taxon>
        <taxon>Bacilli</taxon>
        <taxon>Bacillales</taxon>
        <taxon>Bacillaceae</taxon>
        <taxon>Mesobacillus</taxon>
    </lineage>
</organism>
<dbReference type="Gene3D" id="1.20.1270.210">
    <property type="match status" value="1"/>
</dbReference>
<dbReference type="OrthoDB" id="9765386at2"/>
<sequence>MGLLSKFFTQPKNAVSLNDFFKSVPNTNAGEVITNEGALNLSPIYAAVNLKANSLAKLPIHVYRKTEKGRERVYDHPVAQLLSGRVNPLMSTFTFVHLLQTHRGTEGVHYSRINTDRKGKVIGLYPLNPSRVDIVEDISGKIFYVESTKDGKTNVYNQEELLVITYLTTDGITPKSPIDVLRETAGLITAQDRYITSFYSQGTLTRGVLKIPTQLSKDAKDAVRRHWMEANSKGNEQKVAVLDSGMEFQNITLNLADQEFLASRKFSIEEIARAYNIPLHMLNSLESATFNNIEQMTMSFVMDTLMPEAIAIEQELNYKLFTPSEQKQGLYVKFNLSSAMRADSVARSQFYKTMIEAGIYSINEIRKFEEMNAIENGDKHYRSLNFIDIDSADEYQKAKAGVEQGSPKK</sequence>
<name>A0A1H7XMU9_9BACI</name>
<evidence type="ECO:0000313" key="1">
    <source>
        <dbReference type="EMBL" id="SEM35005.1"/>
    </source>
</evidence>
<dbReference type="Pfam" id="PF04860">
    <property type="entry name" value="Phage_portal"/>
    <property type="match status" value="1"/>
</dbReference>
<dbReference type="AlphaFoldDB" id="A0A1H7XMU9"/>
<protein>
    <submittedName>
        <fullName evidence="1">Phage portal protein, HK97 family</fullName>
    </submittedName>
</protein>
<dbReference type="Proteomes" id="UP000198553">
    <property type="component" value="Unassembled WGS sequence"/>
</dbReference>
<evidence type="ECO:0000313" key="2">
    <source>
        <dbReference type="Proteomes" id="UP000198553"/>
    </source>
</evidence>
<proteinExistence type="predicted"/>
<keyword evidence="2" id="KW-1185">Reference proteome</keyword>
<dbReference type="InterPro" id="IPR006944">
    <property type="entry name" value="Phage/GTA_portal"/>
</dbReference>
<dbReference type="InterPro" id="IPR006427">
    <property type="entry name" value="Portal_HK97"/>
</dbReference>
<dbReference type="STRING" id="930146.SAMN05192533_102278"/>
<accession>A0A1H7XMU9</accession>
<dbReference type="Gene3D" id="3.30.1120.70">
    <property type="match status" value="1"/>
</dbReference>
<dbReference type="EMBL" id="FOBW01000002">
    <property type="protein sequence ID" value="SEM35005.1"/>
    <property type="molecule type" value="Genomic_DNA"/>
</dbReference>